<comment type="caution">
    <text evidence="1">The sequence shown here is derived from an EMBL/GenBank/DDBJ whole genome shotgun (WGS) entry which is preliminary data.</text>
</comment>
<gene>
    <name evidence="1" type="ORF">SADUNF_Sadunf07G0068300</name>
</gene>
<organism evidence="1 2">
    <name type="scientific">Salix dunnii</name>
    <dbReference type="NCBI Taxonomy" id="1413687"/>
    <lineage>
        <taxon>Eukaryota</taxon>
        <taxon>Viridiplantae</taxon>
        <taxon>Streptophyta</taxon>
        <taxon>Embryophyta</taxon>
        <taxon>Tracheophyta</taxon>
        <taxon>Spermatophyta</taxon>
        <taxon>Magnoliopsida</taxon>
        <taxon>eudicotyledons</taxon>
        <taxon>Gunneridae</taxon>
        <taxon>Pentapetalae</taxon>
        <taxon>rosids</taxon>
        <taxon>fabids</taxon>
        <taxon>Malpighiales</taxon>
        <taxon>Salicaceae</taxon>
        <taxon>Saliceae</taxon>
        <taxon>Salix</taxon>
    </lineage>
</organism>
<keyword evidence="2" id="KW-1185">Reference proteome</keyword>
<dbReference type="Proteomes" id="UP000657918">
    <property type="component" value="Unassembled WGS sequence"/>
</dbReference>
<accession>A0A835JVZ8</accession>
<evidence type="ECO:0000313" key="1">
    <source>
        <dbReference type="EMBL" id="KAF9678752.1"/>
    </source>
</evidence>
<proteinExistence type="predicted"/>
<name>A0A835JVZ8_9ROSI</name>
<reference evidence="1 2" key="1">
    <citation type="submission" date="2020-10" db="EMBL/GenBank/DDBJ databases">
        <title>Plant Genome Project.</title>
        <authorList>
            <person name="Zhang R.-G."/>
        </authorList>
    </citation>
    <scope>NUCLEOTIDE SEQUENCE [LARGE SCALE GENOMIC DNA]</scope>
    <source>
        <strain evidence="1">FAFU-HL-1</strain>
        <tissue evidence="1">Leaf</tissue>
    </source>
</reference>
<evidence type="ECO:0000313" key="2">
    <source>
        <dbReference type="Proteomes" id="UP000657918"/>
    </source>
</evidence>
<dbReference type="EMBL" id="JADGMS010000007">
    <property type="protein sequence ID" value="KAF9678752.1"/>
    <property type="molecule type" value="Genomic_DNA"/>
</dbReference>
<sequence length="63" mass="7503">MEKMKKKPILIIIAMKNAHERSLFQALNYNNSHVNTFPYQLISPNKTLTFNMMRMMMIRTKSL</sequence>
<dbReference type="AlphaFoldDB" id="A0A835JVZ8"/>
<protein>
    <submittedName>
        <fullName evidence="1">Uncharacterized protein</fullName>
    </submittedName>
</protein>